<dbReference type="Pfam" id="PF01408">
    <property type="entry name" value="GFO_IDH_MocA"/>
    <property type="match status" value="1"/>
</dbReference>
<dbReference type="Pfam" id="PF22725">
    <property type="entry name" value="GFO_IDH_MocA_C3"/>
    <property type="match status" value="1"/>
</dbReference>
<sequence length="380" mass="40562">MFQPDNDGVVNDEASSSSPPLPDPPLRAAVVGLGWAGQQHMKAYAELPGVDLVAISGKEQALGLSLCEEFGVPLFVDDWSELLERTPLDVVSIAVPTYLHAPVAIGALQRGIHVLTEKPMARAAEEAAQMVQAARAAGQVLDVAFNHRRRGDIEALRGLIAEGSIGTPYHARASWMRRKGIPKLGSWFTNREMAGGGALLDIGVHVLDYALYALGEPEVRSVSAVTHAALGSRGLGGSERDTALEGTSEFEVEDMAAAFVRFADGTALVLETSWAAFRDPVDLMDIAVLGSDGGAELSIVGATALEAAEIRVFRDEDGRIADFRVPTRPGRGHIKVVDDFIGAVRRPEEWGLHDGGRALVRAEIIDACYRSAAEGREVTL</sequence>
<feature type="domain" description="GFO/IDH/MocA-like oxidoreductase" evidence="5">
    <location>
        <begin position="154"/>
        <end position="295"/>
    </location>
</feature>
<dbReference type="Proteomes" id="UP001589896">
    <property type="component" value="Unassembled WGS sequence"/>
</dbReference>
<keyword evidence="7" id="KW-1185">Reference proteome</keyword>
<evidence type="ECO:0000259" key="4">
    <source>
        <dbReference type="Pfam" id="PF01408"/>
    </source>
</evidence>
<organism evidence="6 7">
    <name type="scientific">Lysobacter korlensis</name>
    <dbReference type="NCBI Taxonomy" id="553636"/>
    <lineage>
        <taxon>Bacteria</taxon>
        <taxon>Pseudomonadati</taxon>
        <taxon>Pseudomonadota</taxon>
        <taxon>Gammaproteobacteria</taxon>
        <taxon>Lysobacterales</taxon>
        <taxon>Lysobacteraceae</taxon>
        <taxon>Lysobacter</taxon>
    </lineage>
</organism>
<dbReference type="Gene3D" id="3.40.50.720">
    <property type="entry name" value="NAD(P)-binding Rossmann-like Domain"/>
    <property type="match status" value="1"/>
</dbReference>
<accession>A0ABV6RS11</accession>
<evidence type="ECO:0000259" key="5">
    <source>
        <dbReference type="Pfam" id="PF22725"/>
    </source>
</evidence>
<comment type="similarity">
    <text evidence="1">Belongs to the Gfo/Idh/MocA family.</text>
</comment>
<dbReference type="InterPro" id="IPR051317">
    <property type="entry name" value="Gfo/Idh/MocA_oxidoreduct"/>
</dbReference>
<dbReference type="SUPFAM" id="SSF51735">
    <property type="entry name" value="NAD(P)-binding Rossmann-fold domains"/>
    <property type="match status" value="1"/>
</dbReference>
<protein>
    <submittedName>
        <fullName evidence="6">Gfo/Idh/MocA family protein</fullName>
    </submittedName>
</protein>
<dbReference type="InterPro" id="IPR055170">
    <property type="entry name" value="GFO_IDH_MocA-like_dom"/>
</dbReference>
<dbReference type="InterPro" id="IPR000683">
    <property type="entry name" value="Gfo/Idh/MocA-like_OxRdtase_N"/>
</dbReference>
<evidence type="ECO:0000313" key="7">
    <source>
        <dbReference type="Proteomes" id="UP001589896"/>
    </source>
</evidence>
<dbReference type="InterPro" id="IPR036291">
    <property type="entry name" value="NAD(P)-bd_dom_sf"/>
</dbReference>
<comment type="caution">
    <text evidence="6">The sequence shown here is derived from an EMBL/GenBank/DDBJ whole genome shotgun (WGS) entry which is preliminary data.</text>
</comment>
<evidence type="ECO:0000313" key="6">
    <source>
        <dbReference type="EMBL" id="MFC0678728.1"/>
    </source>
</evidence>
<gene>
    <name evidence="6" type="ORF">ACFFGH_12840</name>
</gene>
<dbReference type="Gene3D" id="3.30.360.10">
    <property type="entry name" value="Dihydrodipicolinate Reductase, domain 2"/>
    <property type="match status" value="1"/>
</dbReference>
<evidence type="ECO:0000256" key="1">
    <source>
        <dbReference type="ARBA" id="ARBA00010928"/>
    </source>
</evidence>
<dbReference type="PANTHER" id="PTHR43708:SF5">
    <property type="entry name" value="CONSERVED EXPRESSED OXIDOREDUCTASE (EUROFUNG)-RELATED"/>
    <property type="match status" value="1"/>
</dbReference>
<feature type="domain" description="Gfo/Idh/MocA-like oxidoreductase N-terminal" evidence="4">
    <location>
        <begin position="26"/>
        <end position="144"/>
    </location>
</feature>
<name>A0ABV6RS11_9GAMM</name>
<reference evidence="6 7" key="1">
    <citation type="submission" date="2024-09" db="EMBL/GenBank/DDBJ databases">
        <authorList>
            <person name="Sun Q."/>
            <person name="Mori K."/>
        </authorList>
    </citation>
    <scope>NUCLEOTIDE SEQUENCE [LARGE SCALE GENOMIC DNA]</scope>
    <source>
        <strain evidence="6 7">KCTC 23076</strain>
    </source>
</reference>
<dbReference type="PANTHER" id="PTHR43708">
    <property type="entry name" value="CONSERVED EXPRESSED OXIDOREDUCTASE (EUROFUNG)"/>
    <property type="match status" value="1"/>
</dbReference>
<feature type="region of interest" description="Disordered" evidence="3">
    <location>
        <begin position="1"/>
        <end position="23"/>
    </location>
</feature>
<evidence type="ECO:0000256" key="3">
    <source>
        <dbReference type="SAM" id="MobiDB-lite"/>
    </source>
</evidence>
<proteinExistence type="inferred from homology"/>
<dbReference type="EMBL" id="JBHLTG010000002">
    <property type="protein sequence ID" value="MFC0678728.1"/>
    <property type="molecule type" value="Genomic_DNA"/>
</dbReference>
<evidence type="ECO:0000256" key="2">
    <source>
        <dbReference type="ARBA" id="ARBA00023002"/>
    </source>
</evidence>
<keyword evidence="2" id="KW-0560">Oxidoreductase</keyword>
<dbReference type="RefSeq" id="WP_386668827.1">
    <property type="nucleotide sequence ID" value="NZ_JBHLTG010000002.1"/>
</dbReference>
<dbReference type="SUPFAM" id="SSF55347">
    <property type="entry name" value="Glyceraldehyde-3-phosphate dehydrogenase-like, C-terminal domain"/>
    <property type="match status" value="1"/>
</dbReference>